<sequence>MQAAARRSLRRWLVRLVLPALLTGCATTPAPQPPPPSPLKTPDIRISADGRTASLRLDVLTFNIEGVPGRGGRGGELRRIGEHLAQMRQAGEAPDIVLFQEAFSAEAKYAVRSAGYAEVAFGPARKQRRQLPGAGSRSGHKWSKGELGLKLVGSGLAIASVYRLETTASEPFSRRACAGFDCLSNKGALFARVVIPGMPGALDLFDTHMNAQGASRVSARRHLPVHRAQVWELFDFMSAHREPRNPVLLGGDFNMRRSLPRFDVFRATQRLQLAQQYCMAQPDFCQVQMSWDGDAPWMDTQDLQLFQSGQSVTIRPIREESLFDGKPGSPQLSDHDGYRVIYELSWPVASAAPSQIGRPSAKSPP</sequence>
<dbReference type="PANTHER" id="PTHR16320">
    <property type="entry name" value="SPHINGOMYELINASE FAMILY MEMBER"/>
    <property type="match status" value="1"/>
</dbReference>
<name>A0ABV2EGS1_9CAUL</name>
<gene>
    <name evidence="3" type="ORF">ABID41_001329</name>
</gene>
<dbReference type="SUPFAM" id="SSF56219">
    <property type="entry name" value="DNase I-like"/>
    <property type="match status" value="1"/>
</dbReference>
<dbReference type="EMBL" id="JBEPLU010000001">
    <property type="protein sequence ID" value="MET3526234.1"/>
    <property type="molecule type" value="Genomic_DNA"/>
</dbReference>
<evidence type="ECO:0000259" key="2">
    <source>
        <dbReference type="Pfam" id="PF03372"/>
    </source>
</evidence>
<dbReference type="InterPro" id="IPR038772">
    <property type="entry name" value="Sph/SMPD2-like"/>
</dbReference>
<evidence type="ECO:0000256" key="1">
    <source>
        <dbReference type="SAM" id="SignalP"/>
    </source>
</evidence>
<dbReference type="PANTHER" id="PTHR16320:SF23">
    <property type="entry name" value="SPHINGOMYELINASE C 1"/>
    <property type="match status" value="1"/>
</dbReference>
<protein>
    <submittedName>
        <fullName evidence="3">Endonuclease/exonuclease/phosphatase family metal-dependent hydrolase</fullName>
    </submittedName>
</protein>
<dbReference type="InterPro" id="IPR036691">
    <property type="entry name" value="Endo/exonu/phosph_ase_sf"/>
</dbReference>
<dbReference type="InterPro" id="IPR005135">
    <property type="entry name" value="Endo/exonuclease/phosphatase"/>
</dbReference>
<keyword evidence="3" id="KW-0540">Nuclease</keyword>
<keyword evidence="3" id="KW-0255">Endonuclease</keyword>
<accession>A0ABV2EGS1</accession>
<feature type="chain" id="PRO_5045335347" evidence="1">
    <location>
        <begin position="27"/>
        <end position="365"/>
    </location>
</feature>
<dbReference type="RefSeq" id="WP_331927883.1">
    <property type="nucleotide sequence ID" value="NZ_JBEPLU010000001.1"/>
</dbReference>
<organism evidence="3 4">
    <name type="scientific">Phenylobacterium koreense</name>
    <dbReference type="NCBI Taxonomy" id="266125"/>
    <lineage>
        <taxon>Bacteria</taxon>
        <taxon>Pseudomonadati</taxon>
        <taxon>Pseudomonadota</taxon>
        <taxon>Alphaproteobacteria</taxon>
        <taxon>Caulobacterales</taxon>
        <taxon>Caulobacteraceae</taxon>
        <taxon>Phenylobacterium</taxon>
    </lineage>
</organism>
<dbReference type="GO" id="GO:0016787">
    <property type="term" value="F:hydrolase activity"/>
    <property type="evidence" value="ECO:0007669"/>
    <property type="project" value="UniProtKB-KW"/>
</dbReference>
<feature type="signal peptide" evidence="1">
    <location>
        <begin position="1"/>
        <end position="26"/>
    </location>
</feature>
<dbReference type="Proteomes" id="UP001549110">
    <property type="component" value="Unassembled WGS sequence"/>
</dbReference>
<keyword evidence="1" id="KW-0732">Signal</keyword>
<dbReference type="Gene3D" id="3.60.10.10">
    <property type="entry name" value="Endonuclease/exonuclease/phosphatase"/>
    <property type="match status" value="1"/>
</dbReference>
<feature type="domain" description="Endonuclease/exonuclease/phosphatase" evidence="2">
    <location>
        <begin position="60"/>
        <end position="293"/>
    </location>
</feature>
<evidence type="ECO:0000313" key="3">
    <source>
        <dbReference type="EMBL" id="MET3526234.1"/>
    </source>
</evidence>
<comment type="caution">
    <text evidence="3">The sequence shown here is derived from an EMBL/GenBank/DDBJ whole genome shotgun (WGS) entry which is preliminary data.</text>
</comment>
<keyword evidence="4" id="KW-1185">Reference proteome</keyword>
<proteinExistence type="predicted"/>
<evidence type="ECO:0000313" key="4">
    <source>
        <dbReference type="Proteomes" id="UP001549110"/>
    </source>
</evidence>
<dbReference type="GO" id="GO:0004519">
    <property type="term" value="F:endonuclease activity"/>
    <property type="evidence" value="ECO:0007669"/>
    <property type="project" value="UniProtKB-KW"/>
</dbReference>
<reference evidence="3 4" key="1">
    <citation type="submission" date="2024-06" db="EMBL/GenBank/DDBJ databases">
        <title>Genomic Encyclopedia of Type Strains, Phase IV (KMG-IV): sequencing the most valuable type-strain genomes for metagenomic binning, comparative biology and taxonomic classification.</title>
        <authorList>
            <person name="Goeker M."/>
        </authorList>
    </citation>
    <scope>NUCLEOTIDE SEQUENCE [LARGE SCALE GENOMIC DNA]</scope>
    <source>
        <strain evidence="3 4">DSM 17809</strain>
    </source>
</reference>
<keyword evidence="3" id="KW-0378">Hydrolase</keyword>
<dbReference type="Pfam" id="PF03372">
    <property type="entry name" value="Exo_endo_phos"/>
    <property type="match status" value="1"/>
</dbReference>